<dbReference type="EMBL" id="ML121589">
    <property type="protein sequence ID" value="RPB19377.1"/>
    <property type="molecule type" value="Genomic_DNA"/>
</dbReference>
<feature type="compositionally biased region" description="Low complexity" evidence="1">
    <location>
        <begin position="1"/>
        <end position="22"/>
    </location>
</feature>
<feature type="region of interest" description="Disordered" evidence="1">
    <location>
        <begin position="1"/>
        <end position="26"/>
    </location>
</feature>
<evidence type="ECO:0000313" key="3">
    <source>
        <dbReference type="Proteomes" id="UP000267821"/>
    </source>
</evidence>
<organism evidence="2 3">
    <name type="scientific">Terfezia boudieri ATCC MYA-4762</name>
    <dbReference type="NCBI Taxonomy" id="1051890"/>
    <lineage>
        <taxon>Eukaryota</taxon>
        <taxon>Fungi</taxon>
        <taxon>Dikarya</taxon>
        <taxon>Ascomycota</taxon>
        <taxon>Pezizomycotina</taxon>
        <taxon>Pezizomycetes</taxon>
        <taxon>Pezizales</taxon>
        <taxon>Pezizaceae</taxon>
        <taxon>Terfezia</taxon>
    </lineage>
</organism>
<protein>
    <submittedName>
        <fullName evidence="2">Uncharacterized protein</fullName>
    </submittedName>
</protein>
<sequence>MVCRLPSSSLVPRPSREPSSPLTETRSICSYRPPHSFYLGGIICNLVIAPSSSSPGLLVLESECWVNGGDCCHLGKI</sequence>
<gene>
    <name evidence="2" type="ORF">L211DRAFT_632173</name>
</gene>
<reference evidence="2 3" key="1">
    <citation type="journal article" date="2018" name="Nat. Ecol. Evol.">
        <title>Pezizomycetes genomes reveal the molecular basis of ectomycorrhizal truffle lifestyle.</title>
        <authorList>
            <person name="Murat C."/>
            <person name="Payen T."/>
            <person name="Noel B."/>
            <person name="Kuo A."/>
            <person name="Morin E."/>
            <person name="Chen J."/>
            <person name="Kohler A."/>
            <person name="Krizsan K."/>
            <person name="Balestrini R."/>
            <person name="Da Silva C."/>
            <person name="Montanini B."/>
            <person name="Hainaut M."/>
            <person name="Levati E."/>
            <person name="Barry K.W."/>
            <person name="Belfiori B."/>
            <person name="Cichocki N."/>
            <person name="Clum A."/>
            <person name="Dockter R.B."/>
            <person name="Fauchery L."/>
            <person name="Guy J."/>
            <person name="Iotti M."/>
            <person name="Le Tacon F."/>
            <person name="Lindquist E.A."/>
            <person name="Lipzen A."/>
            <person name="Malagnac F."/>
            <person name="Mello A."/>
            <person name="Molinier V."/>
            <person name="Miyauchi S."/>
            <person name="Poulain J."/>
            <person name="Riccioni C."/>
            <person name="Rubini A."/>
            <person name="Sitrit Y."/>
            <person name="Splivallo R."/>
            <person name="Traeger S."/>
            <person name="Wang M."/>
            <person name="Zifcakova L."/>
            <person name="Wipf D."/>
            <person name="Zambonelli A."/>
            <person name="Paolocci F."/>
            <person name="Nowrousian M."/>
            <person name="Ottonello S."/>
            <person name="Baldrian P."/>
            <person name="Spatafora J.W."/>
            <person name="Henrissat B."/>
            <person name="Nagy L.G."/>
            <person name="Aury J.M."/>
            <person name="Wincker P."/>
            <person name="Grigoriev I.V."/>
            <person name="Bonfante P."/>
            <person name="Martin F.M."/>
        </authorList>
    </citation>
    <scope>NUCLEOTIDE SEQUENCE [LARGE SCALE GENOMIC DNA]</scope>
    <source>
        <strain evidence="2 3">ATCC MYA-4762</strain>
    </source>
</reference>
<keyword evidence="3" id="KW-1185">Reference proteome</keyword>
<dbReference type="AlphaFoldDB" id="A0A3N4L8Z3"/>
<accession>A0A3N4L8Z3</accession>
<dbReference type="Proteomes" id="UP000267821">
    <property type="component" value="Unassembled WGS sequence"/>
</dbReference>
<evidence type="ECO:0000313" key="2">
    <source>
        <dbReference type="EMBL" id="RPB19377.1"/>
    </source>
</evidence>
<dbReference type="InParanoid" id="A0A3N4L8Z3"/>
<name>A0A3N4L8Z3_9PEZI</name>
<proteinExistence type="predicted"/>
<evidence type="ECO:0000256" key="1">
    <source>
        <dbReference type="SAM" id="MobiDB-lite"/>
    </source>
</evidence>